<dbReference type="Proteomes" id="UP000316541">
    <property type="component" value="Unassembled WGS sequence"/>
</dbReference>
<dbReference type="Pfam" id="PF04909">
    <property type="entry name" value="Amidohydro_2"/>
    <property type="match status" value="1"/>
</dbReference>
<dbReference type="PANTHER" id="PTHR43569">
    <property type="entry name" value="AMIDOHYDROLASE"/>
    <property type="match status" value="1"/>
</dbReference>
<dbReference type="InterPro" id="IPR032466">
    <property type="entry name" value="Metal_Hydrolase"/>
</dbReference>
<dbReference type="InterPro" id="IPR052350">
    <property type="entry name" value="Metallo-dep_Lactonases"/>
</dbReference>
<dbReference type="InterPro" id="IPR006680">
    <property type="entry name" value="Amidohydro-rel"/>
</dbReference>
<evidence type="ECO:0000313" key="5">
    <source>
        <dbReference type="Proteomes" id="UP000316541"/>
    </source>
</evidence>
<dbReference type="PANTHER" id="PTHR43569:SF2">
    <property type="entry name" value="AMIDOHYDROLASE-RELATED DOMAIN-CONTAINING PROTEIN"/>
    <property type="match status" value="1"/>
</dbReference>
<keyword evidence="4" id="KW-0378">Hydrolase</keyword>
<dbReference type="GO" id="GO:0016787">
    <property type="term" value="F:hydrolase activity"/>
    <property type="evidence" value="ECO:0007669"/>
    <property type="project" value="UniProtKB-KW"/>
</dbReference>
<proteinExistence type="inferred from homology"/>
<feature type="compositionally biased region" description="Low complexity" evidence="2">
    <location>
        <begin position="213"/>
        <end position="236"/>
    </location>
</feature>
<organism evidence="4 5">
    <name type="scientific">Microbispora hainanensis</name>
    <dbReference type="NCBI Taxonomy" id="568844"/>
    <lineage>
        <taxon>Bacteria</taxon>
        <taxon>Bacillati</taxon>
        <taxon>Actinomycetota</taxon>
        <taxon>Actinomycetes</taxon>
        <taxon>Streptosporangiales</taxon>
        <taxon>Streptosporangiaceae</taxon>
        <taxon>Microbispora</taxon>
    </lineage>
</organism>
<feature type="region of interest" description="Disordered" evidence="2">
    <location>
        <begin position="213"/>
        <end position="237"/>
    </location>
</feature>
<evidence type="ECO:0000256" key="2">
    <source>
        <dbReference type="SAM" id="MobiDB-lite"/>
    </source>
</evidence>
<evidence type="ECO:0000256" key="1">
    <source>
        <dbReference type="ARBA" id="ARBA00038310"/>
    </source>
</evidence>
<evidence type="ECO:0000313" key="4">
    <source>
        <dbReference type="EMBL" id="TQS14483.1"/>
    </source>
</evidence>
<dbReference type="SUPFAM" id="SSF51556">
    <property type="entry name" value="Metallo-dependent hydrolases"/>
    <property type="match status" value="1"/>
</dbReference>
<comment type="similarity">
    <text evidence="1">Belongs to the metallo-dependent hydrolases superfamily.</text>
</comment>
<reference evidence="4 5" key="1">
    <citation type="submission" date="2019-07" db="EMBL/GenBank/DDBJ databases">
        <title>Microbispora hainanensis DSM 45428.</title>
        <authorList>
            <person name="Thawai C."/>
        </authorList>
    </citation>
    <scope>NUCLEOTIDE SEQUENCE [LARGE SCALE GENOMIC DNA]</scope>
    <source>
        <strain evidence="4 5">DSM 45428</strain>
    </source>
</reference>
<dbReference type="Gene3D" id="3.20.20.140">
    <property type="entry name" value="Metal-dependent hydrolases"/>
    <property type="match status" value="1"/>
</dbReference>
<dbReference type="EMBL" id="VIRM01000060">
    <property type="protein sequence ID" value="TQS14483.1"/>
    <property type="molecule type" value="Genomic_DNA"/>
</dbReference>
<gene>
    <name evidence="4" type="ORF">FLX08_34100</name>
</gene>
<evidence type="ECO:0000259" key="3">
    <source>
        <dbReference type="Pfam" id="PF04909"/>
    </source>
</evidence>
<dbReference type="AlphaFoldDB" id="A0A544YCI3"/>
<sequence length="308" mass="32287">MAPVVIRSVDAHVHFWNRATDPQPWIDPVTMAAIDRDFAHGDLERMLDSTGVDVAVVVQSINSAAETRRLLTQAGPRVAGVVGWADLTADVAAQLDQLAPGARRRLVGIRHLVHVDADPGWLGRPDVGTALDRLAARDLGFDLVVRSWQLPLAATVAAAHPGVRFVVDHLGGIAEADDDDGWEAGLRELAARPNTCAKISGLAGLVSGGAEHPAAAGRAEHPAAAGRAEHPAAAGRDGARLRRAVGVALEAFGPERLMYGSDWPLAELGAGPVAWRAAVDELVGELSPAERQAIMSGTASAFYRLGTS</sequence>
<comment type="caution">
    <text evidence="4">The sequence shown here is derived from an EMBL/GenBank/DDBJ whole genome shotgun (WGS) entry which is preliminary data.</text>
</comment>
<feature type="domain" description="Amidohydrolase-related" evidence="3">
    <location>
        <begin position="9"/>
        <end position="305"/>
    </location>
</feature>
<protein>
    <submittedName>
        <fullName evidence="4">Amidohydrolase family protein</fullName>
    </submittedName>
</protein>
<accession>A0A544YCI3</accession>
<name>A0A544YCI3_9ACTN</name>